<dbReference type="EMBL" id="JAENMS010000018">
    <property type="protein sequence ID" value="MBL5937028.1"/>
    <property type="molecule type" value="Genomic_DNA"/>
</dbReference>
<dbReference type="AlphaFoldDB" id="A0AAP2AH53"/>
<comment type="caution">
    <text evidence="1">The sequence shown here is derived from an EMBL/GenBank/DDBJ whole genome shotgun (WGS) entry which is preliminary data.</text>
</comment>
<name>A0AAP2AH53_LELAM</name>
<protein>
    <submittedName>
        <fullName evidence="1">Uncharacterized protein</fullName>
    </submittedName>
</protein>
<evidence type="ECO:0000313" key="1">
    <source>
        <dbReference type="EMBL" id="MBL5937028.1"/>
    </source>
</evidence>
<gene>
    <name evidence="1" type="ORF">I7V27_21645</name>
</gene>
<reference evidence="1" key="1">
    <citation type="submission" date="2020-12" db="EMBL/GenBank/DDBJ databases">
        <title>Draft genome sequence of Enterobacter spp., Lelliottia spp. and Serratia spp. isolated from drinking water reservoirs and lakes.</title>
        <authorList>
            <person name="Reitter C."/>
            <person name="Neuhaus K."/>
            <person name="Huegler M."/>
        </authorList>
    </citation>
    <scope>NUCLEOTIDE SEQUENCE</scope>
    <source>
        <strain evidence="1">TZW15</strain>
    </source>
</reference>
<organism evidence="1 2">
    <name type="scientific">Lelliottia amnigena</name>
    <name type="common">Enterobacter amnigenus</name>
    <dbReference type="NCBI Taxonomy" id="61646"/>
    <lineage>
        <taxon>Bacteria</taxon>
        <taxon>Pseudomonadati</taxon>
        <taxon>Pseudomonadota</taxon>
        <taxon>Gammaproteobacteria</taxon>
        <taxon>Enterobacterales</taxon>
        <taxon>Enterobacteriaceae</taxon>
        <taxon>Lelliottia</taxon>
    </lineage>
</organism>
<proteinExistence type="predicted"/>
<dbReference type="RefSeq" id="WP_202666506.1">
    <property type="nucleotide sequence ID" value="NZ_JAENMR010000013.1"/>
</dbReference>
<dbReference type="Proteomes" id="UP000653275">
    <property type="component" value="Unassembled WGS sequence"/>
</dbReference>
<accession>A0AAP2AH53</accession>
<sequence>MDSYIYKTHNNEFGYFQIDDGVCYTFPMDSSKNYVEKGEWEKHFRLERLGSPNAATFTLSQQQLLDGMSYFISRNSTKGTITVVDIHPVNDTGSYFFRTNRGEPLLSDHQIKSTYFLDEVRAYENITESLLDIFRTLEPERNNFTAYGNKIRELLIISCTEVEYLLQKFLTDSNKQPKYSFYNTGDYVWSLPILKLNLYSVSAMLFPGLGNLTPFLNWNSSAATQSLAWYDAYNKVKHDRGGTKDKATLEALLNSIAAIHILLEAQYGKELFEYRFQYTFRTIFQTQNRPTWSMHDFAAPLLTKQKIEWLTPKKHP</sequence>
<evidence type="ECO:0000313" key="2">
    <source>
        <dbReference type="Proteomes" id="UP000653275"/>
    </source>
</evidence>